<protein>
    <submittedName>
        <fullName evidence="2">Unannotated protein</fullName>
    </submittedName>
</protein>
<evidence type="ECO:0000256" key="1">
    <source>
        <dbReference type="SAM" id="MobiDB-lite"/>
    </source>
</evidence>
<accession>A0A6J6XDV4</accession>
<organism evidence="2">
    <name type="scientific">freshwater metagenome</name>
    <dbReference type="NCBI Taxonomy" id="449393"/>
    <lineage>
        <taxon>unclassified sequences</taxon>
        <taxon>metagenomes</taxon>
        <taxon>ecological metagenomes</taxon>
    </lineage>
</organism>
<feature type="compositionally biased region" description="Polar residues" evidence="1">
    <location>
        <begin position="53"/>
        <end position="63"/>
    </location>
</feature>
<sequence length="148" mass="16099">MGLTARFVNGHEDGLIHLASAGHQPVGPGHPGSERADRELTEDGVAPLEEFDVTTSNPPSQTPCDLRRAGTPTGAEDMDLVSLRTKFRRDVPRMVRDAVRRWREGGEDENLHECPDRTGISITPILGTTLLAIIRTTGGRGVQRHVCS</sequence>
<proteinExistence type="predicted"/>
<dbReference type="EMBL" id="CAFAAB010000183">
    <property type="protein sequence ID" value="CAB4792207.1"/>
    <property type="molecule type" value="Genomic_DNA"/>
</dbReference>
<reference evidence="2" key="1">
    <citation type="submission" date="2020-05" db="EMBL/GenBank/DDBJ databases">
        <authorList>
            <person name="Chiriac C."/>
            <person name="Salcher M."/>
            <person name="Ghai R."/>
            <person name="Kavagutti S V."/>
        </authorList>
    </citation>
    <scope>NUCLEOTIDE SEQUENCE</scope>
</reference>
<name>A0A6J6XDV4_9ZZZZ</name>
<evidence type="ECO:0000313" key="2">
    <source>
        <dbReference type="EMBL" id="CAB4792207.1"/>
    </source>
</evidence>
<feature type="compositionally biased region" description="Basic and acidic residues" evidence="1">
    <location>
        <begin position="32"/>
        <end position="41"/>
    </location>
</feature>
<gene>
    <name evidence="2" type="ORF">UFOPK2958_01303</name>
</gene>
<feature type="region of interest" description="Disordered" evidence="1">
    <location>
        <begin position="20"/>
        <end position="77"/>
    </location>
</feature>
<dbReference type="AlphaFoldDB" id="A0A6J6XDV4"/>